<name>A0A136IM14_9PEZI</name>
<protein>
    <recommendedName>
        <fullName evidence="5">Apple domain-containing protein</fullName>
    </recommendedName>
</protein>
<evidence type="ECO:0000313" key="3">
    <source>
        <dbReference type="EMBL" id="KXJ86017.1"/>
    </source>
</evidence>
<evidence type="ECO:0000256" key="2">
    <source>
        <dbReference type="SAM" id="SignalP"/>
    </source>
</evidence>
<feature type="chain" id="PRO_5007292815" description="Apple domain-containing protein" evidence="2">
    <location>
        <begin position="22"/>
        <end position="490"/>
    </location>
</feature>
<feature type="signal peptide" evidence="2">
    <location>
        <begin position="1"/>
        <end position="21"/>
    </location>
</feature>
<reference evidence="4" key="1">
    <citation type="submission" date="2016-02" db="EMBL/GenBank/DDBJ databases">
        <title>Draft genome sequence of Microdochium bolleyi, a fungal endophyte of beachgrass.</title>
        <authorList>
            <consortium name="DOE Joint Genome Institute"/>
            <person name="David A.S."/>
            <person name="May G."/>
            <person name="Haridas S."/>
            <person name="Lim J."/>
            <person name="Wang M."/>
            <person name="Labutti K."/>
            <person name="Lipzen A."/>
            <person name="Barry K."/>
            <person name="Grigoriev I.V."/>
        </authorList>
    </citation>
    <scope>NUCLEOTIDE SEQUENCE [LARGE SCALE GENOMIC DNA]</scope>
    <source>
        <strain evidence="4">J235TASD1</strain>
    </source>
</reference>
<evidence type="ECO:0000256" key="1">
    <source>
        <dbReference type="SAM" id="MobiDB-lite"/>
    </source>
</evidence>
<proteinExistence type="predicted"/>
<dbReference type="AlphaFoldDB" id="A0A136IM14"/>
<evidence type="ECO:0000313" key="4">
    <source>
        <dbReference type="Proteomes" id="UP000070501"/>
    </source>
</evidence>
<accession>A0A136IM14</accession>
<dbReference type="OrthoDB" id="10619835at2759"/>
<evidence type="ECO:0008006" key="5">
    <source>
        <dbReference type="Google" id="ProtNLM"/>
    </source>
</evidence>
<dbReference type="Proteomes" id="UP000070501">
    <property type="component" value="Unassembled WGS sequence"/>
</dbReference>
<keyword evidence="2" id="KW-0732">Signal</keyword>
<organism evidence="3 4">
    <name type="scientific">Microdochium bolleyi</name>
    <dbReference type="NCBI Taxonomy" id="196109"/>
    <lineage>
        <taxon>Eukaryota</taxon>
        <taxon>Fungi</taxon>
        <taxon>Dikarya</taxon>
        <taxon>Ascomycota</taxon>
        <taxon>Pezizomycotina</taxon>
        <taxon>Sordariomycetes</taxon>
        <taxon>Xylariomycetidae</taxon>
        <taxon>Xylariales</taxon>
        <taxon>Microdochiaceae</taxon>
        <taxon>Microdochium</taxon>
    </lineage>
</organism>
<feature type="region of interest" description="Disordered" evidence="1">
    <location>
        <begin position="24"/>
        <end position="46"/>
    </location>
</feature>
<dbReference type="EMBL" id="KQ964271">
    <property type="protein sequence ID" value="KXJ86017.1"/>
    <property type="molecule type" value="Genomic_DNA"/>
</dbReference>
<keyword evidence="4" id="KW-1185">Reference proteome</keyword>
<gene>
    <name evidence="3" type="ORF">Micbo1qcDRAFT_180228</name>
</gene>
<dbReference type="InParanoid" id="A0A136IM14"/>
<sequence>MRAFSTCTLSVWALMAAVTAASPAAPKPRCAGRPRTTSGSPAYPVLTPLPTSSSIATTSASYGSGTCPSASTVTIEAGTCSSSAVVSVTVTAVTTLTETVVQTVRETVTETTTASECASSSSSVSSWSFASSSSSESSSLSSSASASSAASVSSSLSSASVPGIICTETSTTTAFETSSATTTVTPGPVMIITTLTETETILATTATTTTRSATANAPQPTVTSTATVVETASDKATTTTTRTVFVAPTITGPTPAGFTPIHSVYPGNYPQKKRQAGGSESCTSTTIELVTVTDQIAVTSTATAPTPTSTSTLTTTVIATATTTTTVTQEPSVITPDPTTITTTTTSLTTLAVTATATATATDPSLPTEYVSGVCAGDNIMSTFNSRPITYASSSTGPAISLTEGDASPAACCMACFGSLTCAGWAFNPAPSAFGSACMGFQSRRGGNECDGYLSVGRFQTSAPGLGLPRWSVGNSPCGQVTASPLEVSP</sequence>